<organism evidence="1 2">
    <name type="scientific">Paramecium pentaurelia</name>
    <dbReference type="NCBI Taxonomy" id="43138"/>
    <lineage>
        <taxon>Eukaryota</taxon>
        <taxon>Sar</taxon>
        <taxon>Alveolata</taxon>
        <taxon>Ciliophora</taxon>
        <taxon>Intramacronucleata</taxon>
        <taxon>Oligohymenophorea</taxon>
        <taxon>Peniculida</taxon>
        <taxon>Parameciidae</taxon>
        <taxon>Paramecium</taxon>
    </lineage>
</organism>
<reference evidence="1" key="1">
    <citation type="submission" date="2021-01" db="EMBL/GenBank/DDBJ databases">
        <authorList>
            <consortium name="Genoscope - CEA"/>
            <person name="William W."/>
        </authorList>
    </citation>
    <scope>NUCLEOTIDE SEQUENCE</scope>
</reference>
<dbReference type="OrthoDB" id="364224at2759"/>
<dbReference type="AlphaFoldDB" id="A0A8S1U8D9"/>
<accession>A0A8S1U8D9</accession>
<evidence type="ECO:0000313" key="2">
    <source>
        <dbReference type="Proteomes" id="UP000689195"/>
    </source>
</evidence>
<proteinExistence type="predicted"/>
<evidence type="ECO:0000313" key="1">
    <source>
        <dbReference type="EMBL" id="CAD8159749.1"/>
    </source>
</evidence>
<dbReference type="EMBL" id="CAJJDO010000033">
    <property type="protein sequence ID" value="CAD8159749.1"/>
    <property type="molecule type" value="Genomic_DNA"/>
</dbReference>
<protein>
    <submittedName>
        <fullName evidence="1">Uncharacterized protein</fullName>
    </submittedName>
</protein>
<sequence length="113" mass="12891">MGNQNGKSLQLIAFASAEGVKIWQINRVCEIQVEKMKAFNINRETKPNYHAYRVSWNILANLLAVSYESKKWMKTKPLSLQEKSWVAKGNIQVANFIRDSISLQQFTTSGLIS</sequence>
<name>A0A8S1U8D9_9CILI</name>
<gene>
    <name evidence="1" type="ORF">PPENT_87.1.T0330304</name>
</gene>
<dbReference type="Proteomes" id="UP000689195">
    <property type="component" value="Unassembled WGS sequence"/>
</dbReference>
<comment type="caution">
    <text evidence="1">The sequence shown here is derived from an EMBL/GenBank/DDBJ whole genome shotgun (WGS) entry which is preliminary data.</text>
</comment>
<keyword evidence="2" id="KW-1185">Reference proteome</keyword>